<dbReference type="PANTHER" id="PTHR45909">
    <property type="entry name" value="ADP-RIBOSYLATION FACTOR-RELATED PROTEIN 1"/>
    <property type="match status" value="1"/>
</dbReference>
<gene>
    <name evidence="15" type="ORF">WR25_05850</name>
</gene>
<comment type="similarity">
    <text evidence="2">Belongs to the SRP receptor beta subunit family.</text>
</comment>
<comment type="subunit">
    <text evidence="12">Interacts with SYS1.</text>
</comment>
<evidence type="ECO:0000256" key="6">
    <source>
        <dbReference type="ARBA" id="ARBA00022824"/>
    </source>
</evidence>
<dbReference type="OrthoDB" id="41266at2759"/>
<dbReference type="SUPFAM" id="SSF52540">
    <property type="entry name" value="P-loop containing nucleoside triphosphate hydrolases"/>
    <property type="match status" value="1"/>
</dbReference>
<keyword evidence="5" id="KW-0547">Nucleotide-binding</keyword>
<dbReference type="InterPro" id="IPR005225">
    <property type="entry name" value="Small_GTP-bd"/>
</dbReference>
<dbReference type="GO" id="GO:0003924">
    <property type="term" value="F:GTPase activity"/>
    <property type="evidence" value="ECO:0007669"/>
    <property type="project" value="TreeGrafter"/>
</dbReference>
<evidence type="ECO:0000256" key="3">
    <source>
        <dbReference type="ARBA" id="ARBA00020256"/>
    </source>
</evidence>
<dbReference type="Gene3D" id="3.40.50.300">
    <property type="entry name" value="P-loop containing nucleotide triphosphate hydrolases"/>
    <property type="match status" value="1"/>
</dbReference>
<dbReference type="NCBIfam" id="TIGR00231">
    <property type="entry name" value="small_GTP"/>
    <property type="match status" value="1"/>
</dbReference>
<dbReference type="EMBL" id="LIAE01007099">
    <property type="protein sequence ID" value="PAV81956.1"/>
    <property type="molecule type" value="Genomic_DNA"/>
</dbReference>
<dbReference type="PANTHER" id="PTHR45909:SF1">
    <property type="entry name" value="ADP-RIBOSYLATION FACTOR-RELATED PROTEIN 1"/>
    <property type="match status" value="1"/>
</dbReference>
<comment type="function">
    <text evidence="11">Trans-Golgi-associated GTPase that regulates protein sorting. Controls the targeting of ARL1 and its effector to the trans-Golgi. Required for the lipidation of chylomicrons in the intestine and required for VLDL lipidation in the liver.</text>
</comment>
<keyword evidence="9 14" id="KW-0472">Membrane</keyword>
<keyword evidence="4 14" id="KW-0812">Transmembrane</keyword>
<evidence type="ECO:0000313" key="16">
    <source>
        <dbReference type="Proteomes" id="UP000218231"/>
    </source>
</evidence>
<dbReference type="GO" id="GO:0005789">
    <property type="term" value="C:endoplasmic reticulum membrane"/>
    <property type="evidence" value="ECO:0007669"/>
    <property type="project" value="UniProtKB-SubCell"/>
</dbReference>
<dbReference type="AlphaFoldDB" id="A0A2A2L6R8"/>
<evidence type="ECO:0000256" key="8">
    <source>
        <dbReference type="ARBA" id="ARBA00023134"/>
    </source>
</evidence>
<dbReference type="GO" id="GO:0005794">
    <property type="term" value="C:Golgi apparatus"/>
    <property type="evidence" value="ECO:0007669"/>
    <property type="project" value="TreeGrafter"/>
</dbReference>
<evidence type="ECO:0000256" key="10">
    <source>
        <dbReference type="ARBA" id="ARBA00023170"/>
    </source>
</evidence>
<organism evidence="15 16">
    <name type="scientific">Diploscapter pachys</name>
    <dbReference type="NCBI Taxonomy" id="2018661"/>
    <lineage>
        <taxon>Eukaryota</taxon>
        <taxon>Metazoa</taxon>
        <taxon>Ecdysozoa</taxon>
        <taxon>Nematoda</taxon>
        <taxon>Chromadorea</taxon>
        <taxon>Rhabditida</taxon>
        <taxon>Rhabditina</taxon>
        <taxon>Rhabditomorpha</taxon>
        <taxon>Rhabditoidea</taxon>
        <taxon>Rhabditidae</taxon>
        <taxon>Diploscapter</taxon>
    </lineage>
</organism>
<dbReference type="STRING" id="2018661.A0A2A2L6R8"/>
<dbReference type="GO" id="GO:0006886">
    <property type="term" value="P:intracellular protein transport"/>
    <property type="evidence" value="ECO:0007669"/>
    <property type="project" value="TreeGrafter"/>
</dbReference>
<dbReference type="Proteomes" id="UP000218231">
    <property type="component" value="Unassembled WGS sequence"/>
</dbReference>
<dbReference type="InterPro" id="IPR019009">
    <property type="entry name" value="SRP_receptor_beta_su"/>
</dbReference>
<keyword evidence="6" id="KW-0256">Endoplasmic reticulum</keyword>
<evidence type="ECO:0000256" key="13">
    <source>
        <dbReference type="ARBA" id="ARBA00039478"/>
    </source>
</evidence>
<dbReference type="Pfam" id="PF09439">
    <property type="entry name" value="SRPRB"/>
    <property type="match status" value="1"/>
</dbReference>
<dbReference type="InterPro" id="IPR024156">
    <property type="entry name" value="Small_GTPase_ARF"/>
</dbReference>
<proteinExistence type="inferred from homology"/>
<evidence type="ECO:0000256" key="12">
    <source>
        <dbReference type="ARBA" id="ARBA00038765"/>
    </source>
</evidence>
<comment type="subcellular location">
    <subcellularLocation>
        <location evidence="1">Endoplasmic reticulum membrane</location>
        <topology evidence="1">Single-pass membrane protein</topology>
    </subcellularLocation>
</comment>
<evidence type="ECO:0000256" key="1">
    <source>
        <dbReference type="ARBA" id="ARBA00004389"/>
    </source>
</evidence>
<evidence type="ECO:0000313" key="15">
    <source>
        <dbReference type="EMBL" id="PAV81956.1"/>
    </source>
</evidence>
<protein>
    <recommendedName>
        <fullName evidence="13">ADP-ribosylation factor-related protein 1</fullName>
    </recommendedName>
    <alternativeName>
        <fullName evidence="3">Signal recognition particle receptor subunit beta</fullName>
    </alternativeName>
</protein>
<sequence>MDSKKQVLNDKVEKVEDVSQNLTLIPIAVAIFIVIFTAVFIYLKFFRKTVNTVLICGLSDSGKTCIFSKIAKKNSKPMTYTSLQENVMELNVKGNNLKLVDFPGAERLRKQLVEKWLNAERSTLRGILFVVDSASFSKRARDVAEFLYDIALESAKMIPIMIACNKQDLDLAKTDLVIRTTLEKEFTLINRSRSSALAGTDGSDSKRTTLTDSDEQFTWNQLPKPVEFVSCTASDDTGEGIEIVRKWIIQ</sequence>
<evidence type="ECO:0000256" key="7">
    <source>
        <dbReference type="ARBA" id="ARBA00022989"/>
    </source>
</evidence>
<feature type="transmembrane region" description="Helical" evidence="14">
    <location>
        <begin position="24"/>
        <end position="43"/>
    </location>
</feature>
<name>A0A2A2L6R8_9BILA</name>
<comment type="caution">
    <text evidence="15">The sequence shown here is derived from an EMBL/GenBank/DDBJ whole genome shotgun (WGS) entry which is preliminary data.</text>
</comment>
<accession>A0A2A2L6R8</accession>
<keyword evidence="16" id="KW-1185">Reference proteome</keyword>
<evidence type="ECO:0000256" key="2">
    <source>
        <dbReference type="ARBA" id="ARBA00005619"/>
    </source>
</evidence>
<dbReference type="GO" id="GO:0005525">
    <property type="term" value="F:GTP binding"/>
    <property type="evidence" value="ECO:0007669"/>
    <property type="project" value="UniProtKB-KW"/>
</dbReference>
<evidence type="ECO:0000256" key="14">
    <source>
        <dbReference type="SAM" id="Phobius"/>
    </source>
</evidence>
<dbReference type="GO" id="GO:0034067">
    <property type="term" value="P:protein localization to Golgi apparatus"/>
    <property type="evidence" value="ECO:0007669"/>
    <property type="project" value="TreeGrafter"/>
</dbReference>
<evidence type="ECO:0000256" key="11">
    <source>
        <dbReference type="ARBA" id="ARBA00037377"/>
    </source>
</evidence>
<dbReference type="GO" id="GO:0043001">
    <property type="term" value="P:Golgi to plasma membrane protein transport"/>
    <property type="evidence" value="ECO:0007669"/>
    <property type="project" value="TreeGrafter"/>
</dbReference>
<evidence type="ECO:0000256" key="5">
    <source>
        <dbReference type="ARBA" id="ARBA00022741"/>
    </source>
</evidence>
<evidence type="ECO:0000256" key="9">
    <source>
        <dbReference type="ARBA" id="ARBA00023136"/>
    </source>
</evidence>
<reference evidence="15 16" key="1">
    <citation type="journal article" date="2017" name="Curr. Biol.">
        <title>Genome architecture and evolution of a unichromosomal asexual nematode.</title>
        <authorList>
            <person name="Fradin H."/>
            <person name="Zegar C."/>
            <person name="Gutwein M."/>
            <person name="Lucas J."/>
            <person name="Kovtun M."/>
            <person name="Corcoran D."/>
            <person name="Baugh L.R."/>
            <person name="Kiontke K."/>
            <person name="Gunsalus K."/>
            <person name="Fitch D.H."/>
            <person name="Piano F."/>
        </authorList>
    </citation>
    <scope>NUCLEOTIDE SEQUENCE [LARGE SCALE GENOMIC DNA]</scope>
    <source>
        <strain evidence="15">PF1309</strain>
    </source>
</reference>
<evidence type="ECO:0000256" key="4">
    <source>
        <dbReference type="ARBA" id="ARBA00022692"/>
    </source>
</evidence>
<dbReference type="CDD" id="cd04105">
    <property type="entry name" value="SR_beta"/>
    <property type="match status" value="1"/>
</dbReference>
<keyword evidence="8" id="KW-0342">GTP-binding</keyword>
<keyword evidence="10" id="KW-0675">Receptor</keyword>
<dbReference type="InterPro" id="IPR027417">
    <property type="entry name" value="P-loop_NTPase"/>
</dbReference>
<keyword evidence="7 14" id="KW-1133">Transmembrane helix</keyword>